<dbReference type="InterPro" id="IPR008183">
    <property type="entry name" value="Aldose_1/G6P_1-epimerase"/>
</dbReference>
<dbReference type="GO" id="GO:0006006">
    <property type="term" value="P:glucose metabolic process"/>
    <property type="evidence" value="ECO:0007669"/>
    <property type="project" value="TreeGrafter"/>
</dbReference>
<evidence type="ECO:0008006" key="6">
    <source>
        <dbReference type="Google" id="ProtNLM"/>
    </source>
</evidence>
<keyword evidence="5" id="KW-1185">Reference proteome</keyword>
<dbReference type="PANTHER" id="PTHR10091:SF0">
    <property type="entry name" value="GALACTOSE MUTAROTASE"/>
    <property type="match status" value="1"/>
</dbReference>
<dbReference type="Pfam" id="PF01263">
    <property type="entry name" value="Aldose_epim"/>
    <property type="match status" value="1"/>
</dbReference>
<comment type="similarity">
    <text evidence="1">Belongs to the aldose epimerase family.</text>
</comment>
<dbReference type="AlphaFoldDB" id="K0TKA3"/>
<dbReference type="SUPFAM" id="SSF74650">
    <property type="entry name" value="Galactose mutarotase-like"/>
    <property type="match status" value="1"/>
</dbReference>
<evidence type="ECO:0000256" key="3">
    <source>
        <dbReference type="ARBA" id="ARBA00023277"/>
    </source>
</evidence>
<organism evidence="4 5">
    <name type="scientific">Thalassiosira oceanica</name>
    <name type="common">Marine diatom</name>
    <dbReference type="NCBI Taxonomy" id="159749"/>
    <lineage>
        <taxon>Eukaryota</taxon>
        <taxon>Sar</taxon>
        <taxon>Stramenopiles</taxon>
        <taxon>Ochrophyta</taxon>
        <taxon>Bacillariophyta</taxon>
        <taxon>Coscinodiscophyceae</taxon>
        <taxon>Thalassiosirophycidae</taxon>
        <taxon>Thalassiosirales</taxon>
        <taxon>Thalassiosiraceae</taxon>
        <taxon>Thalassiosira</taxon>
    </lineage>
</organism>
<evidence type="ECO:0000256" key="1">
    <source>
        <dbReference type="ARBA" id="ARBA00006206"/>
    </source>
</evidence>
<accession>K0TKA3</accession>
<keyword evidence="3" id="KW-0119">Carbohydrate metabolism</keyword>
<evidence type="ECO:0000313" key="5">
    <source>
        <dbReference type="Proteomes" id="UP000266841"/>
    </source>
</evidence>
<dbReference type="GO" id="GO:0004034">
    <property type="term" value="F:aldose 1-epimerase activity"/>
    <property type="evidence" value="ECO:0007669"/>
    <property type="project" value="TreeGrafter"/>
</dbReference>
<keyword evidence="2" id="KW-0413">Isomerase</keyword>
<name>K0TKA3_THAOC</name>
<dbReference type="OrthoDB" id="274691at2759"/>
<dbReference type="Proteomes" id="UP000266841">
    <property type="component" value="Unassembled WGS sequence"/>
</dbReference>
<protein>
    <recommendedName>
        <fullName evidence="6">Aldose 1-epimerase</fullName>
    </recommendedName>
</protein>
<comment type="caution">
    <text evidence="4">The sequence shown here is derived from an EMBL/GenBank/DDBJ whole genome shotgun (WGS) entry which is preliminary data.</text>
</comment>
<dbReference type="OMA" id="NWATYQF"/>
<dbReference type="GO" id="GO:0030246">
    <property type="term" value="F:carbohydrate binding"/>
    <property type="evidence" value="ECO:0007669"/>
    <property type="project" value="InterPro"/>
</dbReference>
<dbReference type="CDD" id="cd09019">
    <property type="entry name" value="galactose_mutarotase_like"/>
    <property type="match status" value="1"/>
</dbReference>
<reference evidence="4 5" key="1">
    <citation type="journal article" date="2012" name="Genome Biol.">
        <title>Genome and low-iron response of an oceanic diatom adapted to chronic iron limitation.</title>
        <authorList>
            <person name="Lommer M."/>
            <person name="Specht M."/>
            <person name="Roy A.S."/>
            <person name="Kraemer L."/>
            <person name="Andreson R."/>
            <person name="Gutowska M.A."/>
            <person name="Wolf J."/>
            <person name="Bergner S.V."/>
            <person name="Schilhabel M.B."/>
            <person name="Klostermeier U.C."/>
            <person name="Beiko R.G."/>
            <person name="Rosenstiel P."/>
            <person name="Hippler M."/>
            <person name="Laroche J."/>
        </authorList>
    </citation>
    <scope>NUCLEOTIDE SEQUENCE [LARGE SCALE GENOMIC DNA]</scope>
    <source>
        <strain evidence="4 5">CCMP1005</strain>
    </source>
</reference>
<dbReference type="eggNOG" id="KOG1604">
    <property type="taxonomic scope" value="Eukaryota"/>
</dbReference>
<dbReference type="Gene3D" id="2.70.98.10">
    <property type="match status" value="1"/>
</dbReference>
<dbReference type="GO" id="GO:0033499">
    <property type="term" value="P:galactose catabolic process via UDP-galactose, Leloir pathway"/>
    <property type="evidence" value="ECO:0007669"/>
    <property type="project" value="TreeGrafter"/>
</dbReference>
<dbReference type="PANTHER" id="PTHR10091">
    <property type="entry name" value="ALDOSE-1-EPIMERASE"/>
    <property type="match status" value="1"/>
</dbReference>
<sequence>MPGLYMMTSIEELQSAAGSSSSDANARIRCFRLSCGDISVELSSLGASIARILLPNYRDAESGRDDVVLGYRSPRDQHDDRNRPFFSAIVGRVANRIERGRFELNGEEYRLDCNDGPNHLHGGNDGFCHRIWSAEATEGGVRFELVSPDGDQGYPGRIAVVATYTLEPVVGGARLTLNMSARLLPKCSSSTSTGGEARSTPINLAQHTYYNLGGHSSVDRILDNELRLNCRSFTPVDSTSIPTGEVVDATGAMDFAEGKSMRQALIQYGVERAGLDQEAAEENVRVKSPTRVARTLGGGGATGSPYGFDHNYIVDRPPDSTGSDEILVAKLTHPPSGRVMQVRATAPGVQVYTSNYLDGNTPSPEHCKDGVSYGQWQGICLETQCFPSSVGVAGEVNEMFRRGRCFILEPGGEDYSHTVSFEFGSL</sequence>
<dbReference type="InterPro" id="IPR047215">
    <property type="entry name" value="Galactose_mutarotase-like"/>
</dbReference>
<evidence type="ECO:0000256" key="2">
    <source>
        <dbReference type="ARBA" id="ARBA00023235"/>
    </source>
</evidence>
<proteinExistence type="inferred from homology"/>
<dbReference type="InterPro" id="IPR011013">
    <property type="entry name" value="Gal_mutarotase_sf_dom"/>
</dbReference>
<dbReference type="InterPro" id="IPR014718">
    <property type="entry name" value="GH-type_carb-bd"/>
</dbReference>
<dbReference type="EMBL" id="AGNL01003654">
    <property type="protein sequence ID" value="EJK74446.1"/>
    <property type="molecule type" value="Genomic_DNA"/>
</dbReference>
<gene>
    <name evidence="4" type="ORF">THAOC_03875</name>
</gene>
<evidence type="ECO:0000313" key="4">
    <source>
        <dbReference type="EMBL" id="EJK74446.1"/>
    </source>
</evidence>